<proteinExistence type="predicted"/>
<evidence type="ECO:0000313" key="2">
    <source>
        <dbReference type="Proteomes" id="UP000215509"/>
    </source>
</evidence>
<organism evidence="1 2">
    <name type="scientific">Paenibacillus rigui</name>
    <dbReference type="NCBI Taxonomy" id="554312"/>
    <lineage>
        <taxon>Bacteria</taxon>
        <taxon>Bacillati</taxon>
        <taxon>Bacillota</taxon>
        <taxon>Bacilli</taxon>
        <taxon>Bacillales</taxon>
        <taxon>Paenibacillaceae</taxon>
        <taxon>Paenibacillus</taxon>
    </lineage>
</organism>
<reference evidence="1 2" key="1">
    <citation type="submission" date="2017-07" db="EMBL/GenBank/DDBJ databases">
        <title>Genome sequencing and assembly of Paenibacillus rigui.</title>
        <authorList>
            <person name="Mayilraj S."/>
        </authorList>
    </citation>
    <scope>NUCLEOTIDE SEQUENCE [LARGE SCALE GENOMIC DNA]</scope>
    <source>
        <strain evidence="1 2">JCM 16352</strain>
    </source>
</reference>
<dbReference type="Proteomes" id="UP000215509">
    <property type="component" value="Unassembled WGS sequence"/>
</dbReference>
<gene>
    <name evidence="1" type="ORF">CF651_26465</name>
</gene>
<dbReference type="AlphaFoldDB" id="A0A229UIT1"/>
<sequence length="131" mass="14871">MIFESENGVHYKKIKKNDLENHLRTIDGSSNSYAILEKEDGSYMQVGGGPIKFTVEVRKYFSSSDFTHRKAIQKDSASSGTMKIIISGSLVEVQTNQVMNLETVILLFKSFLEGEDFPTTVEWDDMTNMFK</sequence>
<accession>A0A229UIT1</accession>
<keyword evidence="2" id="KW-1185">Reference proteome</keyword>
<protein>
    <submittedName>
        <fullName evidence="1">Uncharacterized protein</fullName>
    </submittedName>
</protein>
<evidence type="ECO:0000313" key="1">
    <source>
        <dbReference type="EMBL" id="OXM83274.1"/>
    </source>
</evidence>
<name>A0A229UIT1_9BACL</name>
<comment type="caution">
    <text evidence="1">The sequence shown here is derived from an EMBL/GenBank/DDBJ whole genome shotgun (WGS) entry which is preliminary data.</text>
</comment>
<dbReference type="EMBL" id="NMQW01000049">
    <property type="protein sequence ID" value="OXM83274.1"/>
    <property type="molecule type" value="Genomic_DNA"/>
</dbReference>